<protein>
    <submittedName>
        <fullName evidence="1">Uncharacterized protein</fullName>
    </submittedName>
</protein>
<dbReference type="Proteomes" id="UP000324222">
    <property type="component" value="Unassembled WGS sequence"/>
</dbReference>
<reference evidence="1 2" key="1">
    <citation type="submission" date="2019-05" db="EMBL/GenBank/DDBJ databases">
        <title>Another draft genome of Portunus trituberculatus and its Hox gene families provides insights of decapod evolution.</title>
        <authorList>
            <person name="Jeong J.-H."/>
            <person name="Song I."/>
            <person name="Kim S."/>
            <person name="Choi T."/>
            <person name="Kim D."/>
            <person name="Ryu S."/>
            <person name="Kim W."/>
        </authorList>
    </citation>
    <scope>NUCLEOTIDE SEQUENCE [LARGE SCALE GENOMIC DNA]</scope>
    <source>
        <tissue evidence="1">Muscle</tissue>
    </source>
</reference>
<organism evidence="1 2">
    <name type="scientific">Portunus trituberculatus</name>
    <name type="common">Swimming crab</name>
    <name type="synonym">Neptunus trituberculatus</name>
    <dbReference type="NCBI Taxonomy" id="210409"/>
    <lineage>
        <taxon>Eukaryota</taxon>
        <taxon>Metazoa</taxon>
        <taxon>Ecdysozoa</taxon>
        <taxon>Arthropoda</taxon>
        <taxon>Crustacea</taxon>
        <taxon>Multicrustacea</taxon>
        <taxon>Malacostraca</taxon>
        <taxon>Eumalacostraca</taxon>
        <taxon>Eucarida</taxon>
        <taxon>Decapoda</taxon>
        <taxon>Pleocyemata</taxon>
        <taxon>Brachyura</taxon>
        <taxon>Eubrachyura</taxon>
        <taxon>Portunoidea</taxon>
        <taxon>Portunidae</taxon>
        <taxon>Portuninae</taxon>
        <taxon>Portunus</taxon>
    </lineage>
</organism>
<evidence type="ECO:0000313" key="1">
    <source>
        <dbReference type="EMBL" id="MPC76428.1"/>
    </source>
</evidence>
<keyword evidence="2" id="KW-1185">Reference proteome</keyword>
<proteinExistence type="predicted"/>
<gene>
    <name evidence="1" type="ORF">E2C01_070838</name>
</gene>
<sequence length="83" mass="9731">MCTRGKNDSRHLQSFCFIQRQIGEGRDAAELSGKRKDHRVKEKWARIGFGSCCMKDPDETQLRQTDCSPKTYPVKQLWRLFQP</sequence>
<dbReference type="AlphaFoldDB" id="A0A5B7I6E7"/>
<evidence type="ECO:0000313" key="2">
    <source>
        <dbReference type="Proteomes" id="UP000324222"/>
    </source>
</evidence>
<comment type="caution">
    <text evidence="1">The sequence shown here is derived from an EMBL/GenBank/DDBJ whole genome shotgun (WGS) entry which is preliminary data.</text>
</comment>
<accession>A0A5B7I6E7</accession>
<name>A0A5B7I6E7_PORTR</name>
<dbReference type="EMBL" id="VSRR010043328">
    <property type="protein sequence ID" value="MPC76428.1"/>
    <property type="molecule type" value="Genomic_DNA"/>
</dbReference>